<dbReference type="EMBL" id="CAJRST010014446">
    <property type="protein sequence ID" value="CAG5929145.1"/>
    <property type="molecule type" value="Genomic_DNA"/>
</dbReference>
<protein>
    <submittedName>
        <fullName evidence="12">(Atlantic silverside) hypothetical protein</fullName>
    </submittedName>
</protein>
<dbReference type="PANTHER" id="PTHR12428">
    <property type="entry name" value="OXA1"/>
    <property type="match status" value="1"/>
</dbReference>
<evidence type="ECO:0000256" key="3">
    <source>
        <dbReference type="ARBA" id="ARBA00022692"/>
    </source>
</evidence>
<evidence type="ECO:0000256" key="8">
    <source>
        <dbReference type="ARBA" id="ARBA00023136"/>
    </source>
</evidence>
<feature type="transmembrane region" description="Helical" evidence="10">
    <location>
        <begin position="293"/>
        <end position="312"/>
    </location>
</feature>
<organism evidence="12 13">
    <name type="scientific">Menidia menidia</name>
    <name type="common">Atlantic silverside</name>
    <dbReference type="NCBI Taxonomy" id="238744"/>
    <lineage>
        <taxon>Eukaryota</taxon>
        <taxon>Metazoa</taxon>
        <taxon>Chordata</taxon>
        <taxon>Craniata</taxon>
        <taxon>Vertebrata</taxon>
        <taxon>Euteleostomi</taxon>
        <taxon>Actinopterygii</taxon>
        <taxon>Neopterygii</taxon>
        <taxon>Teleostei</taxon>
        <taxon>Neoteleostei</taxon>
        <taxon>Acanthomorphata</taxon>
        <taxon>Ovalentaria</taxon>
        <taxon>Atherinomorphae</taxon>
        <taxon>Atheriniformes</taxon>
        <taxon>Atherinopsidae</taxon>
        <taxon>Menidiinae</taxon>
        <taxon>Menidia</taxon>
    </lineage>
</organism>
<dbReference type="CDD" id="cd20069">
    <property type="entry name" value="5TM_Oxa1-like"/>
    <property type="match status" value="1"/>
</dbReference>
<keyword evidence="3 9" id="KW-0812">Transmembrane</keyword>
<gene>
    <name evidence="12" type="ORF">MMEN_LOCUS12793</name>
</gene>
<dbReference type="OrthoDB" id="2148490at2759"/>
<dbReference type="Proteomes" id="UP000677803">
    <property type="component" value="Unassembled WGS sequence"/>
</dbReference>
<reference evidence="12" key="1">
    <citation type="submission" date="2021-05" db="EMBL/GenBank/DDBJ databases">
        <authorList>
            <person name="Tigano A."/>
        </authorList>
    </citation>
    <scope>NUCLEOTIDE SEQUENCE</scope>
</reference>
<keyword evidence="5" id="KW-0809">Transit peptide</keyword>
<evidence type="ECO:0000259" key="11">
    <source>
        <dbReference type="Pfam" id="PF02096"/>
    </source>
</evidence>
<dbReference type="GO" id="GO:0005743">
    <property type="term" value="C:mitochondrial inner membrane"/>
    <property type="evidence" value="ECO:0007669"/>
    <property type="project" value="UniProtKB-SubCell"/>
</dbReference>
<evidence type="ECO:0000256" key="7">
    <source>
        <dbReference type="ARBA" id="ARBA00023128"/>
    </source>
</evidence>
<dbReference type="AlphaFoldDB" id="A0A8S4B4M3"/>
<dbReference type="InterPro" id="IPR001708">
    <property type="entry name" value="YidC/ALB3/OXA1/COX18"/>
</dbReference>
<dbReference type="PANTHER" id="PTHR12428:SF66">
    <property type="entry name" value="MITOCHONDRIAL INNER MEMBRANE PROTEIN OXA1L"/>
    <property type="match status" value="1"/>
</dbReference>
<sequence>MRQTGKPSRGNHHISQLWNHRLLQTSSLHTAFGGRNRSACVQLGRRHQGKLLWVTAVRHNSSQIPPDDGSVAPVLEAAAAPPPAAPIVTPQVPVDSISAADVPALDMASVLGQAAPDAPPTALDSIPTAVDVLQAVAAEPRLAELGLAANTPVGLIQNMLEFFHMDLGLPWWGAIVVGTVLARLAVFPVIVKGQREAAKLNNVLPQITKLTNRMNDAKQSGNKFEFAKAYSDLNLFQKKHDVNPLRGFLVPLVQAPVFISFFIALRKMAYLPVPSLQTGGALWFTDLSAADPFYILPFAVTGTMFFILEVSLRP</sequence>
<dbReference type="GO" id="GO:0032977">
    <property type="term" value="F:membrane insertase activity"/>
    <property type="evidence" value="ECO:0007669"/>
    <property type="project" value="InterPro"/>
</dbReference>
<evidence type="ECO:0000313" key="13">
    <source>
        <dbReference type="Proteomes" id="UP000677803"/>
    </source>
</evidence>
<keyword evidence="8 10" id="KW-0472">Membrane</keyword>
<evidence type="ECO:0000256" key="9">
    <source>
        <dbReference type="RuleBase" id="RU003945"/>
    </source>
</evidence>
<keyword evidence="6 10" id="KW-1133">Transmembrane helix</keyword>
<feature type="transmembrane region" description="Helical" evidence="10">
    <location>
        <begin position="245"/>
        <end position="265"/>
    </location>
</feature>
<evidence type="ECO:0000256" key="1">
    <source>
        <dbReference type="ARBA" id="ARBA00004448"/>
    </source>
</evidence>
<proteinExistence type="inferred from homology"/>
<evidence type="ECO:0000256" key="6">
    <source>
        <dbReference type="ARBA" id="ARBA00022989"/>
    </source>
</evidence>
<feature type="transmembrane region" description="Helical" evidence="10">
    <location>
        <begin position="169"/>
        <end position="191"/>
    </location>
</feature>
<keyword evidence="13" id="KW-1185">Reference proteome</keyword>
<evidence type="ECO:0000256" key="2">
    <source>
        <dbReference type="ARBA" id="ARBA00009877"/>
    </source>
</evidence>
<comment type="caution">
    <text evidence="12">The sequence shown here is derived from an EMBL/GenBank/DDBJ whole genome shotgun (WGS) entry which is preliminary data.</text>
</comment>
<feature type="domain" description="Membrane insertase YidC/Oxa/ALB C-terminal" evidence="11">
    <location>
        <begin position="171"/>
        <end position="307"/>
    </location>
</feature>
<keyword evidence="7" id="KW-0496">Mitochondrion</keyword>
<evidence type="ECO:0000256" key="10">
    <source>
        <dbReference type="SAM" id="Phobius"/>
    </source>
</evidence>
<dbReference type="Pfam" id="PF02096">
    <property type="entry name" value="60KD_IMP"/>
    <property type="match status" value="1"/>
</dbReference>
<evidence type="ECO:0000313" key="12">
    <source>
        <dbReference type="EMBL" id="CAG5929145.1"/>
    </source>
</evidence>
<evidence type="ECO:0000256" key="5">
    <source>
        <dbReference type="ARBA" id="ARBA00022946"/>
    </source>
</evidence>
<dbReference type="GO" id="GO:0032979">
    <property type="term" value="P:protein insertion into mitochondrial inner membrane from matrix"/>
    <property type="evidence" value="ECO:0007669"/>
    <property type="project" value="TreeGrafter"/>
</dbReference>
<keyword evidence="4" id="KW-0999">Mitochondrion inner membrane</keyword>
<name>A0A8S4B4M3_9TELE</name>
<evidence type="ECO:0000256" key="4">
    <source>
        <dbReference type="ARBA" id="ARBA00022792"/>
    </source>
</evidence>
<comment type="subcellular location">
    <subcellularLocation>
        <location evidence="9">Membrane</location>
        <topology evidence="9">Multi-pass membrane protein</topology>
    </subcellularLocation>
    <subcellularLocation>
        <location evidence="1">Mitochondrion inner membrane</location>
        <topology evidence="1">Multi-pass membrane protein</topology>
    </subcellularLocation>
</comment>
<comment type="similarity">
    <text evidence="2 9">Belongs to the OXA1/ALB3/YidC family.</text>
</comment>
<dbReference type="InterPro" id="IPR028055">
    <property type="entry name" value="YidC/Oxa/ALB_C"/>
</dbReference>
<accession>A0A8S4B4M3</accession>